<dbReference type="OrthoDB" id="5700441at2"/>
<dbReference type="Pfam" id="PF14014">
    <property type="entry name" value="DUF4230"/>
    <property type="match status" value="1"/>
</dbReference>
<name>A0A090VXP8_9FLAO</name>
<dbReference type="Proteomes" id="UP000030184">
    <property type="component" value="Unassembled WGS sequence"/>
</dbReference>
<sequence>MRKILFGVVITLVVLFTFKYCEDKKQENISLKESSALIQEQIKNVGKLVVTEGHFSEVFTYKNSKDVFGDLISAKKKALVVVNAEVTIAYDLSKITFNIDAVNKTLSITNIPEAEVKVHPDLEYYDVQADYLNPFDAKDYNNINNTVKQALLQKIDKSDLKANAKNRLISELSKFYILTNSMGWTLKYNETPLLNREAIQAITL</sequence>
<proteinExistence type="predicted"/>
<keyword evidence="6" id="KW-1185">Reference proteome</keyword>
<evidence type="ECO:0000313" key="1">
    <source>
        <dbReference type="EMBL" id="GAL68763.1"/>
    </source>
</evidence>
<gene>
    <name evidence="4" type="ORF">CLV33_101198</name>
    <name evidence="1" type="ORF">JCM19301_1133</name>
    <name evidence="2" type="ORF">JCM19302_1801</name>
    <name evidence="3" type="ORF">JCM19538_107</name>
</gene>
<dbReference type="eggNOG" id="ENOG502Z8F4">
    <property type="taxonomic scope" value="Bacteria"/>
</dbReference>
<accession>A0A090VXP8</accession>
<dbReference type="STRING" id="504487.JCM19538_107"/>
<dbReference type="EMBL" id="BBNY01000074">
    <property type="protein sequence ID" value="GAL90342.1"/>
    <property type="molecule type" value="Genomic_DNA"/>
</dbReference>
<organism evidence="1 5">
    <name type="scientific">Jejuia pallidilutea</name>
    <dbReference type="NCBI Taxonomy" id="504487"/>
    <lineage>
        <taxon>Bacteria</taxon>
        <taxon>Pseudomonadati</taxon>
        <taxon>Bacteroidota</taxon>
        <taxon>Flavobacteriia</taxon>
        <taxon>Flavobacteriales</taxon>
        <taxon>Flavobacteriaceae</taxon>
        <taxon>Jejuia</taxon>
    </lineage>
</organism>
<dbReference type="RefSeq" id="WP_042246276.1">
    <property type="nucleotide sequence ID" value="NZ_BBNR01000024.1"/>
</dbReference>
<comment type="caution">
    <text evidence="1">The sequence shown here is derived from an EMBL/GenBank/DDBJ whole genome shotgun (WGS) entry which is preliminary data.</text>
</comment>
<reference evidence="4 7" key="2">
    <citation type="submission" date="2018-02" db="EMBL/GenBank/DDBJ databases">
        <title>Genomic Encyclopedia of Archaeal and Bacterial Type Strains, Phase II (KMG-II): from individual species to whole genera.</title>
        <authorList>
            <person name="Goeker M."/>
        </authorList>
    </citation>
    <scope>NUCLEOTIDE SEQUENCE [LARGE SCALE GENOMIC DNA]</scope>
    <source>
        <strain evidence="4 7">DSM 21165</strain>
    </source>
</reference>
<evidence type="ECO:0000313" key="2">
    <source>
        <dbReference type="EMBL" id="GAL73204.1"/>
    </source>
</evidence>
<dbReference type="EMBL" id="BBNR01000024">
    <property type="protein sequence ID" value="GAL68763.1"/>
    <property type="molecule type" value="Genomic_DNA"/>
</dbReference>
<dbReference type="Proteomes" id="UP000029646">
    <property type="component" value="Unassembled WGS sequence"/>
</dbReference>
<evidence type="ECO:0000313" key="4">
    <source>
        <dbReference type="EMBL" id="PQV51276.1"/>
    </source>
</evidence>
<dbReference type="Proteomes" id="UP000251545">
    <property type="component" value="Unassembled WGS sequence"/>
</dbReference>
<evidence type="ECO:0000313" key="3">
    <source>
        <dbReference type="EMBL" id="GAL90342.1"/>
    </source>
</evidence>
<evidence type="ECO:0000313" key="5">
    <source>
        <dbReference type="Proteomes" id="UP000029641"/>
    </source>
</evidence>
<dbReference type="AlphaFoldDB" id="A0A090VXP8"/>
<dbReference type="InterPro" id="IPR025324">
    <property type="entry name" value="DUF4230"/>
</dbReference>
<evidence type="ECO:0000313" key="6">
    <source>
        <dbReference type="Proteomes" id="UP000030184"/>
    </source>
</evidence>
<reference evidence="6" key="1">
    <citation type="journal article" date="2014" name="Genome Announc.">
        <title>Draft Genome Sequence of Marine Flavobacterium Jejuia pallidilutea Strain 11shimoA1 and Pigmentation Mutants.</title>
        <authorList>
            <person name="Takatani N."/>
            <person name="Nakanishi M."/>
            <person name="Meirelles P."/>
            <person name="Mino S."/>
            <person name="Suda W."/>
            <person name="Oshima K."/>
            <person name="Hattori M."/>
            <person name="Ohkuma M."/>
            <person name="Hosokawa M."/>
            <person name="Miyashita K."/>
            <person name="Thompson F.L."/>
            <person name="Niwa A."/>
            <person name="Sawabe T."/>
            <person name="Sawabe T."/>
        </authorList>
    </citation>
    <scope>NUCLEOTIDE SEQUENCE [LARGE SCALE GENOMIC DNA]</scope>
    <source>
        <strain evidence="6">JCM 19538</strain>
    </source>
</reference>
<dbReference type="Proteomes" id="UP000029641">
    <property type="component" value="Unassembled WGS sequence"/>
</dbReference>
<evidence type="ECO:0000313" key="7">
    <source>
        <dbReference type="Proteomes" id="UP000251545"/>
    </source>
</evidence>
<dbReference type="EMBL" id="BBNS01000043">
    <property type="protein sequence ID" value="GAL73204.1"/>
    <property type="molecule type" value="Genomic_DNA"/>
</dbReference>
<dbReference type="EMBL" id="PVEO01000001">
    <property type="protein sequence ID" value="PQV51276.1"/>
    <property type="molecule type" value="Genomic_DNA"/>
</dbReference>
<protein>
    <submittedName>
        <fullName evidence="4">Uncharacterized protein DUF4230</fullName>
    </submittedName>
</protein>